<reference evidence="1" key="2">
    <citation type="journal article" date="2015" name="Data Brief">
        <title>Shoot transcriptome of the giant reed, Arundo donax.</title>
        <authorList>
            <person name="Barrero R.A."/>
            <person name="Guerrero F.D."/>
            <person name="Moolhuijzen P."/>
            <person name="Goolsby J.A."/>
            <person name="Tidwell J."/>
            <person name="Bellgard S.E."/>
            <person name="Bellgard M.I."/>
        </authorList>
    </citation>
    <scope>NUCLEOTIDE SEQUENCE</scope>
    <source>
        <tissue evidence="1">Shoot tissue taken approximately 20 cm above the soil surface</tissue>
    </source>
</reference>
<reference evidence="1" key="1">
    <citation type="submission" date="2014-09" db="EMBL/GenBank/DDBJ databases">
        <authorList>
            <person name="Magalhaes I.L.F."/>
            <person name="Oliveira U."/>
            <person name="Santos F.R."/>
            <person name="Vidigal T.H.D.A."/>
            <person name="Brescovit A.D."/>
            <person name="Santos A.J."/>
        </authorList>
    </citation>
    <scope>NUCLEOTIDE SEQUENCE</scope>
    <source>
        <tissue evidence="1">Shoot tissue taken approximately 20 cm above the soil surface</tissue>
    </source>
</reference>
<dbReference type="AlphaFoldDB" id="A0A0A8ZZA1"/>
<accession>A0A0A8ZZA1</accession>
<organism evidence="1">
    <name type="scientific">Arundo donax</name>
    <name type="common">Giant reed</name>
    <name type="synonym">Donax arundinaceus</name>
    <dbReference type="NCBI Taxonomy" id="35708"/>
    <lineage>
        <taxon>Eukaryota</taxon>
        <taxon>Viridiplantae</taxon>
        <taxon>Streptophyta</taxon>
        <taxon>Embryophyta</taxon>
        <taxon>Tracheophyta</taxon>
        <taxon>Spermatophyta</taxon>
        <taxon>Magnoliopsida</taxon>
        <taxon>Liliopsida</taxon>
        <taxon>Poales</taxon>
        <taxon>Poaceae</taxon>
        <taxon>PACMAD clade</taxon>
        <taxon>Arundinoideae</taxon>
        <taxon>Arundineae</taxon>
        <taxon>Arundo</taxon>
    </lineage>
</organism>
<evidence type="ECO:0000313" key="1">
    <source>
        <dbReference type="EMBL" id="JAD44146.1"/>
    </source>
</evidence>
<name>A0A0A8ZZA1_ARUDO</name>
<sequence length="19" mass="2321">MCKDCHALLHQSHWLSPKW</sequence>
<dbReference type="EMBL" id="GBRH01253749">
    <property type="protein sequence ID" value="JAD44146.1"/>
    <property type="molecule type" value="Transcribed_RNA"/>
</dbReference>
<protein>
    <submittedName>
        <fullName evidence="1">Uncharacterized protein</fullName>
    </submittedName>
</protein>
<proteinExistence type="predicted"/>